<gene>
    <name evidence="17" type="ORF">Vretimale_6171</name>
</gene>
<keyword evidence="5" id="KW-0812">Transmembrane</keyword>
<keyword evidence="9" id="KW-0862">Zinc</keyword>
<evidence type="ECO:0000256" key="8">
    <source>
        <dbReference type="ARBA" id="ARBA00022786"/>
    </source>
</evidence>
<evidence type="ECO:0000256" key="5">
    <source>
        <dbReference type="ARBA" id="ARBA00022692"/>
    </source>
</evidence>
<evidence type="ECO:0000256" key="14">
    <source>
        <dbReference type="SAM" id="MobiDB-lite"/>
    </source>
</evidence>
<dbReference type="EC" id="2.3.2.27" evidence="3"/>
<evidence type="ECO:0000259" key="15">
    <source>
        <dbReference type="PROSITE" id="PS50026"/>
    </source>
</evidence>
<feature type="region of interest" description="Disordered" evidence="14">
    <location>
        <begin position="837"/>
        <end position="882"/>
    </location>
</feature>
<evidence type="ECO:0000256" key="4">
    <source>
        <dbReference type="ARBA" id="ARBA00022679"/>
    </source>
</evidence>
<comment type="subcellular location">
    <subcellularLocation>
        <location evidence="2">Membrane</location>
        <topology evidence="2">Multi-pass membrane protein</topology>
    </subcellularLocation>
</comment>
<evidence type="ECO:0000256" key="1">
    <source>
        <dbReference type="ARBA" id="ARBA00000900"/>
    </source>
</evidence>
<comment type="catalytic activity">
    <reaction evidence="1">
        <text>S-ubiquitinyl-[E2 ubiquitin-conjugating enzyme]-L-cysteine + [acceptor protein]-L-lysine = [E2 ubiquitin-conjugating enzyme]-L-cysteine + N(6)-ubiquitinyl-[acceptor protein]-L-lysine.</text>
        <dbReference type="EC" id="2.3.2.27"/>
    </reaction>
</comment>
<protein>
    <recommendedName>
        <fullName evidence="3">RING-type E3 ubiquitin transferase</fullName>
        <ecNumber evidence="3">2.3.2.27</ecNumber>
    </recommendedName>
</protein>
<dbReference type="PROSITE" id="PS01186">
    <property type="entry name" value="EGF_2"/>
    <property type="match status" value="2"/>
</dbReference>
<dbReference type="Gene3D" id="2.60.120.260">
    <property type="entry name" value="Galactose-binding domain-like"/>
    <property type="match status" value="1"/>
</dbReference>
<dbReference type="SMART" id="SM00184">
    <property type="entry name" value="RING"/>
    <property type="match status" value="1"/>
</dbReference>
<organism evidence="17 18">
    <name type="scientific">Volvox reticuliferus</name>
    <dbReference type="NCBI Taxonomy" id="1737510"/>
    <lineage>
        <taxon>Eukaryota</taxon>
        <taxon>Viridiplantae</taxon>
        <taxon>Chlorophyta</taxon>
        <taxon>core chlorophytes</taxon>
        <taxon>Chlorophyceae</taxon>
        <taxon>CS clade</taxon>
        <taxon>Chlamydomonadales</taxon>
        <taxon>Volvocaceae</taxon>
        <taxon>Volvox</taxon>
    </lineage>
</organism>
<evidence type="ECO:0000256" key="2">
    <source>
        <dbReference type="ARBA" id="ARBA00004141"/>
    </source>
</evidence>
<dbReference type="SMART" id="SM00181">
    <property type="entry name" value="EGF"/>
    <property type="match status" value="3"/>
</dbReference>
<feature type="domain" description="EGF-like" evidence="15">
    <location>
        <begin position="189"/>
        <end position="236"/>
    </location>
</feature>
<dbReference type="AlphaFoldDB" id="A0A8J4G755"/>
<dbReference type="PROSITE" id="PS50089">
    <property type="entry name" value="ZF_RING_2"/>
    <property type="match status" value="1"/>
</dbReference>
<accession>A0A8J4G755</accession>
<dbReference type="SUPFAM" id="SSF57850">
    <property type="entry name" value="RING/U-box"/>
    <property type="match status" value="1"/>
</dbReference>
<comment type="caution">
    <text evidence="17">The sequence shown here is derived from an EMBL/GenBank/DDBJ whole genome shotgun (WGS) entry which is preliminary data.</text>
</comment>
<dbReference type="PROSITE" id="PS50026">
    <property type="entry name" value="EGF_3"/>
    <property type="match status" value="1"/>
</dbReference>
<evidence type="ECO:0000259" key="16">
    <source>
        <dbReference type="PROSITE" id="PS50089"/>
    </source>
</evidence>
<evidence type="ECO:0000313" key="17">
    <source>
        <dbReference type="EMBL" id="GIM01449.1"/>
    </source>
</evidence>
<evidence type="ECO:0000256" key="12">
    <source>
        <dbReference type="PROSITE-ProRule" id="PRU00076"/>
    </source>
</evidence>
<evidence type="ECO:0000313" key="18">
    <source>
        <dbReference type="Proteomes" id="UP000722791"/>
    </source>
</evidence>
<dbReference type="PROSITE" id="PS00022">
    <property type="entry name" value="EGF_1"/>
    <property type="match status" value="1"/>
</dbReference>
<dbReference type="Pfam" id="PF13639">
    <property type="entry name" value="zf-RING_2"/>
    <property type="match status" value="1"/>
</dbReference>
<name>A0A8J4G755_9CHLO</name>
<evidence type="ECO:0000256" key="10">
    <source>
        <dbReference type="ARBA" id="ARBA00022989"/>
    </source>
</evidence>
<dbReference type="GO" id="GO:0008270">
    <property type="term" value="F:zinc ion binding"/>
    <property type="evidence" value="ECO:0007669"/>
    <property type="project" value="UniProtKB-KW"/>
</dbReference>
<dbReference type="GO" id="GO:0016567">
    <property type="term" value="P:protein ubiquitination"/>
    <property type="evidence" value="ECO:0007669"/>
    <property type="project" value="TreeGrafter"/>
</dbReference>
<evidence type="ECO:0000256" key="3">
    <source>
        <dbReference type="ARBA" id="ARBA00012483"/>
    </source>
</evidence>
<dbReference type="GO" id="GO:0006511">
    <property type="term" value="P:ubiquitin-dependent protein catabolic process"/>
    <property type="evidence" value="ECO:0007669"/>
    <property type="project" value="TreeGrafter"/>
</dbReference>
<keyword evidence="10" id="KW-1133">Transmembrane helix</keyword>
<dbReference type="CDD" id="cd16472">
    <property type="entry name" value="RING-H2_RNF38-like"/>
    <property type="match status" value="1"/>
</dbReference>
<comment type="caution">
    <text evidence="12">Lacks conserved residue(s) required for the propagation of feature annotation.</text>
</comment>
<dbReference type="PANTHER" id="PTHR45977:SF4">
    <property type="entry name" value="RING-TYPE DOMAIN-CONTAINING PROTEIN"/>
    <property type="match status" value="1"/>
</dbReference>
<evidence type="ECO:0000256" key="11">
    <source>
        <dbReference type="ARBA" id="ARBA00023136"/>
    </source>
</evidence>
<dbReference type="InterPro" id="IPR000742">
    <property type="entry name" value="EGF"/>
</dbReference>
<dbReference type="InterPro" id="IPR001841">
    <property type="entry name" value="Znf_RING"/>
</dbReference>
<keyword evidence="12" id="KW-1015">Disulfide bond</keyword>
<keyword evidence="8" id="KW-0833">Ubl conjugation pathway</keyword>
<keyword evidence="7 13" id="KW-0863">Zinc-finger</keyword>
<keyword evidence="4" id="KW-0808">Transferase</keyword>
<feature type="compositionally biased region" description="Low complexity" evidence="14">
    <location>
        <begin position="859"/>
        <end position="869"/>
    </location>
</feature>
<dbReference type="GO" id="GO:0016020">
    <property type="term" value="C:membrane"/>
    <property type="evidence" value="ECO:0007669"/>
    <property type="project" value="UniProtKB-SubCell"/>
</dbReference>
<keyword evidence="6" id="KW-0479">Metal-binding</keyword>
<feature type="disulfide bond" evidence="12">
    <location>
        <begin position="226"/>
        <end position="235"/>
    </location>
</feature>
<feature type="region of interest" description="Disordered" evidence="14">
    <location>
        <begin position="739"/>
        <end position="781"/>
    </location>
</feature>
<keyword evidence="12" id="KW-0245">EGF-like domain</keyword>
<dbReference type="Gene3D" id="3.30.40.10">
    <property type="entry name" value="Zinc/RING finger domain, C3HC4 (zinc finger)"/>
    <property type="match status" value="1"/>
</dbReference>
<keyword evidence="11" id="KW-0472">Membrane</keyword>
<dbReference type="InterPro" id="IPR013083">
    <property type="entry name" value="Znf_RING/FYVE/PHD"/>
</dbReference>
<dbReference type="EMBL" id="BNCQ01000009">
    <property type="protein sequence ID" value="GIM01449.1"/>
    <property type="molecule type" value="Genomic_DNA"/>
</dbReference>
<evidence type="ECO:0000256" key="9">
    <source>
        <dbReference type="ARBA" id="ARBA00022833"/>
    </source>
</evidence>
<dbReference type="GO" id="GO:0061630">
    <property type="term" value="F:ubiquitin protein ligase activity"/>
    <property type="evidence" value="ECO:0007669"/>
    <property type="project" value="UniProtKB-EC"/>
</dbReference>
<evidence type="ECO:0000256" key="13">
    <source>
        <dbReference type="PROSITE-ProRule" id="PRU00175"/>
    </source>
</evidence>
<dbReference type="PANTHER" id="PTHR45977">
    <property type="entry name" value="TARGET OF ERK KINASE MPK-1"/>
    <property type="match status" value="1"/>
</dbReference>
<feature type="compositionally biased region" description="Gly residues" evidence="14">
    <location>
        <begin position="756"/>
        <end position="774"/>
    </location>
</feature>
<proteinExistence type="predicted"/>
<feature type="domain" description="RING-type" evidence="16">
    <location>
        <begin position="787"/>
        <end position="828"/>
    </location>
</feature>
<feature type="compositionally biased region" description="Low complexity" evidence="14">
    <location>
        <begin position="739"/>
        <end position="755"/>
    </location>
</feature>
<feature type="non-terminal residue" evidence="17">
    <location>
        <position position="882"/>
    </location>
</feature>
<sequence length="882" mass="96343">MSHFNGSISLLGNYFRDKACSRNALKAQSRYGTFFALLVLAFVLPAHSISQGVIETKTLDYGKMTNGSAGTDYWMLSQSTLNSEESCVSTNGDVYLLFEFWRLGSNFSVASRSSVPVNFLVARGTQPTPGQNGIWRDAVGAAIGRPYQRILVPINASTNNSNDWYVTVANLSLPSISYTFWVKCVSSSQPAPCPHLPFDQTPCGGKGTCRNTQSVLHPEISQVCDCKRGWGDIDCQTPAPLLSNGDVVSAIVEPGQWAYWQFNVTMPSNSAKKASISDPVVLVEMSRGGNGIDADGTMGTGAAGPLFGGDPILLVMPKDPDDFNRVPYINDSLSNGDLTSARLQQNFHFKMLNDLQHYPATDDNGRRIISFYVAVYNYRDSSRLPVRQSRQRANVTLRVRWRSIDTPSAPPLCPNNCYGRGNCSEPQADSMESMLMLPGGGIPRTTNFTCVCQQGYGGPMCEGTINEFNVTTSGHTASGVLKPGQWAFSVVTIDPRSFDVESDIMRLEWIVQDGSNDYPWKYYNALLTANYEAFPRVSTLMASVGSDEFTTRGLVRSYNKMYTMDDLKWHPIQFIDLTPGASYVLGLYNSDYVREGSYNYTLKVIIPTLSHTWLRPYMSVVIGVSASLLLCLFVTLCRRILQRYGWGPFRQRAADGGAPNDADGNVFAQVAQTQTRQGGVPANVIDTFHSYEYRATRAEKEQLTKSRPVAQQPAATVAAAARGRSIVELSQRGAIGKPEATAAEAAAEAPSQSSGPDGGDSGTCAGGSASGGSGNSAASDRDEEPQCAVCLCEYEEGEVITQLPCKHEFHGTCIRKWLRTHYTCPICRVLLIPDRHEPTEPGNEDDGSARLHIPPPQSQQPQQQEQQHPLARALPQPPSGQQ</sequence>
<evidence type="ECO:0000256" key="6">
    <source>
        <dbReference type="ARBA" id="ARBA00022723"/>
    </source>
</evidence>
<reference evidence="17" key="1">
    <citation type="journal article" date="2021" name="Proc. Natl. Acad. Sci. U.S.A.">
        <title>Three genomes in the algal genus Volvox reveal the fate of a haploid sex-determining region after a transition to homothallism.</title>
        <authorList>
            <person name="Yamamoto K."/>
            <person name="Hamaji T."/>
            <person name="Kawai-Toyooka H."/>
            <person name="Matsuzaki R."/>
            <person name="Takahashi F."/>
            <person name="Nishimura Y."/>
            <person name="Kawachi M."/>
            <person name="Noguchi H."/>
            <person name="Minakuchi Y."/>
            <person name="Umen J.G."/>
            <person name="Toyoda A."/>
            <person name="Nozaki H."/>
        </authorList>
    </citation>
    <scope>NUCLEOTIDE SEQUENCE</scope>
    <source>
        <strain evidence="17">NIES-3785</strain>
    </source>
</reference>
<dbReference type="Proteomes" id="UP000722791">
    <property type="component" value="Unassembled WGS sequence"/>
</dbReference>
<evidence type="ECO:0000256" key="7">
    <source>
        <dbReference type="ARBA" id="ARBA00022771"/>
    </source>
</evidence>